<organism evidence="1 2">
    <name type="scientific">Colletotrichum cuscutae</name>
    <dbReference type="NCBI Taxonomy" id="1209917"/>
    <lineage>
        <taxon>Eukaryota</taxon>
        <taxon>Fungi</taxon>
        <taxon>Dikarya</taxon>
        <taxon>Ascomycota</taxon>
        <taxon>Pezizomycotina</taxon>
        <taxon>Sordariomycetes</taxon>
        <taxon>Hypocreomycetidae</taxon>
        <taxon>Glomerellales</taxon>
        <taxon>Glomerellaceae</taxon>
        <taxon>Colletotrichum</taxon>
        <taxon>Colletotrichum acutatum species complex</taxon>
    </lineage>
</organism>
<keyword evidence="2" id="KW-1185">Reference proteome</keyword>
<proteinExistence type="predicted"/>
<dbReference type="Proteomes" id="UP001239213">
    <property type="component" value="Unassembled WGS sequence"/>
</dbReference>
<evidence type="ECO:0000313" key="1">
    <source>
        <dbReference type="EMBL" id="KAK1476096.1"/>
    </source>
</evidence>
<comment type="caution">
    <text evidence="1">The sequence shown here is derived from an EMBL/GenBank/DDBJ whole genome shotgun (WGS) entry which is preliminary data.</text>
</comment>
<reference evidence="1" key="1">
    <citation type="submission" date="2016-11" db="EMBL/GenBank/DDBJ databases">
        <title>The genome sequence of Colletotrichum cuscutae.</title>
        <authorList>
            <person name="Baroncelli R."/>
        </authorList>
    </citation>
    <scope>NUCLEOTIDE SEQUENCE</scope>
    <source>
        <strain evidence="1">IMI 304802</strain>
    </source>
</reference>
<gene>
    <name evidence="1" type="ORF">CCUS01_05200</name>
</gene>
<sequence length="100" mass="11009">MAWHDMTPSKFRETVNLYLSMATEGKNGKLGKASKAQAEEETEGGVSLPILSASVEPTMHIYQESLELASVSTNRRAIVETSEQLDASDLTRFTIFTSLQ</sequence>
<accession>A0AAI9VBK5</accession>
<protein>
    <submittedName>
        <fullName evidence="1">Uncharacterized protein</fullName>
    </submittedName>
</protein>
<name>A0AAI9VBK5_9PEZI</name>
<dbReference type="AlphaFoldDB" id="A0AAI9VBK5"/>
<evidence type="ECO:0000313" key="2">
    <source>
        <dbReference type="Proteomes" id="UP001239213"/>
    </source>
</evidence>
<dbReference type="EMBL" id="MPDP01000146">
    <property type="protein sequence ID" value="KAK1476096.1"/>
    <property type="molecule type" value="Genomic_DNA"/>
</dbReference>